<dbReference type="PANTHER" id="PTHR47567">
    <property type="entry name" value="MITOCHONDRIAL SUBSTRATE/SOLUTE CARRIER"/>
    <property type="match status" value="1"/>
</dbReference>
<comment type="subcellular location">
    <subcellularLocation>
        <location evidence="1">Membrane</location>
        <topology evidence="1">Multi-pass membrane protein</topology>
    </subcellularLocation>
</comment>
<dbReference type="GO" id="GO:0016020">
    <property type="term" value="C:membrane"/>
    <property type="evidence" value="ECO:0007669"/>
    <property type="project" value="UniProtKB-SubCell"/>
</dbReference>
<dbReference type="EMBL" id="BRXW01000233">
    <property type="protein sequence ID" value="GMI15554.1"/>
    <property type="molecule type" value="Genomic_DNA"/>
</dbReference>
<evidence type="ECO:0000256" key="2">
    <source>
        <dbReference type="ARBA" id="ARBA00022692"/>
    </source>
</evidence>
<keyword evidence="8" id="KW-1185">Reference proteome</keyword>
<evidence type="ECO:0000313" key="8">
    <source>
        <dbReference type="Proteomes" id="UP001165122"/>
    </source>
</evidence>
<name>A0A9W7FNZ8_9STRA</name>
<dbReference type="OrthoDB" id="409948at2759"/>
<gene>
    <name evidence="7" type="ORF">TrLO_g1353</name>
</gene>
<evidence type="ECO:0000256" key="3">
    <source>
        <dbReference type="ARBA" id="ARBA00023136"/>
    </source>
</evidence>
<dbReference type="AlphaFoldDB" id="A0A9W7FNZ8"/>
<comment type="caution">
    <text evidence="7">The sequence shown here is derived from an EMBL/GenBank/DDBJ whole genome shotgun (WGS) entry which is preliminary data.</text>
</comment>
<accession>A0A9W7FNZ8</accession>
<feature type="chain" id="PRO_5040730015" evidence="6">
    <location>
        <begin position="22"/>
        <end position="403"/>
    </location>
</feature>
<feature type="compositionally biased region" description="Low complexity" evidence="4">
    <location>
        <begin position="85"/>
        <end position="97"/>
    </location>
</feature>
<evidence type="ECO:0000313" key="7">
    <source>
        <dbReference type="EMBL" id="GMI15554.1"/>
    </source>
</evidence>
<dbReference type="InterPro" id="IPR023395">
    <property type="entry name" value="MCP_dom_sf"/>
</dbReference>
<dbReference type="PANTHER" id="PTHR47567:SF1">
    <property type="entry name" value="NAD-DEPENDENT EPIMERASE_DEHYDRATASE DOMAIN-CONTAINING PROTEIN"/>
    <property type="match status" value="1"/>
</dbReference>
<feature type="signal peptide" evidence="6">
    <location>
        <begin position="1"/>
        <end position="21"/>
    </location>
</feature>
<feature type="compositionally biased region" description="Low complexity" evidence="4">
    <location>
        <begin position="45"/>
        <end position="65"/>
    </location>
</feature>
<sequence length="403" mass="43072">MIVARLFLLLAIVLVFGPNGGTVCVAYADQVSADQVSPDTAETAPSEQTSSQDSTTTTTSTTPQTGAPPPSSQRTARTAAKKPLKTYTATSTSTSTPPKSPKSPLITASPDTISAILKKAGKKALGGGLPGAAAGLVQVLSLMWLRTIMNYQYRYGTGTLAAIRTLYSQGGIARFYKGVEFAVIQGPLSRFGSTAANDGVNSLLASLAMTQDWGAGRSTFIASLVVGMWRIILMPIDTCKTVLQVDSTAGFKNLIRKVKAGKISVLYQGAVALYASSMVGHYPWFYCYNFLNKAKWLPKMIESKLVRNAFVGFVASVLSDVVSNSIRVIKTTKQSIATKHAVSYTDAVGMILAADGWKGLFGRGLRTRIIANGFQSVVFTVAWRGIAEYFAEKNEGVKKEEEN</sequence>
<feature type="transmembrane region" description="Helical" evidence="5">
    <location>
        <begin position="124"/>
        <end position="145"/>
    </location>
</feature>
<feature type="transmembrane region" description="Helical" evidence="5">
    <location>
        <begin position="265"/>
        <end position="285"/>
    </location>
</feature>
<proteinExistence type="predicted"/>
<keyword evidence="6" id="KW-0732">Signal</keyword>
<evidence type="ECO:0000256" key="5">
    <source>
        <dbReference type="SAM" id="Phobius"/>
    </source>
</evidence>
<protein>
    <submittedName>
        <fullName evidence="7">Uncharacterized protein</fullName>
    </submittedName>
</protein>
<dbReference type="Proteomes" id="UP001165122">
    <property type="component" value="Unassembled WGS sequence"/>
</dbReference>
<keyword evidence="3 5" id="KW-0472">Membrane</keyword>
<reference evidence="8" key="1">
    <citation type="journal article" date="2023" name="Commun. Biol.">
        <title>Genome analysis of Parmales, the sister group of diatoms, reveals the evolutionary specialization of diatoms from phago-mixotrophs to photoautotrophs.</title>
        <authorList>
            <person name="Ban H."/>
            <person name="Sato S."/>
            <person name="Yoshikawa S."/>
            <person name="Yamada K."/>
            <person name="Nakamura Y."/>
            <person name="Ichinomiya M."/>
            <person name="Sato N."/>
            <person name="Blanc-Mathieu R."/>
            <person name="Endo H."/>
            <person name="Kuwata A."/>
            <person name="Ogata H."/>
        </authorList>
    </citation>
    <scope>NUCLEOTIDE SEQUENCE [LARGE SCALE GENOMIC DNA]</scope>
    <source>
        <strain evidence="8">NIES 3700</strain>
    </source>
</reference>
<evidence type="ECO:0000256" key="6">
    <source>
        <dbReference type="SAM" id="SignalP"/>
    </source>
</evidence>
<organism evidence="7 8">
    <name type="scientific">Triparma laevis f. longispina</name>
    <dbReference type="NCBI Taxonomy" id="1714387"/>
    <lineage>
        <taxon>Eukaryota</taxon>
        <taxon>Sar</taxon>
        <taxon>Stramenopiles</taxon>
        <taxon>Ochrophyta</taxon>
        <taxon>Bolidophyceae</taxon>
        <taxon>Parmales</taxon>
        <taxon>Triparmaceae</taxon>
        <taxon>Triparma</taxon>
    </lineage>
</organism>
<dbReference type="InterPro" id="IPR018108">
    <property type="entry name" value="MCP_transmembrane"/>
</dbReference>
<keyword evidence="5" id="KW-1133">Transmembrane helix</keyword>
<dbReference type="Gene3D" id="1.50.40.10">
    <property type="entry name" value="Mitochondrial carrier domain"/>
    <property type="match status" value="1"/>
</dbReference>
<dbReference type="Pfam" id="PF00153">
    <property type="entry name" value="Mito_carr"/>
    <property type="match status" value="1"/>
</dbReference>
<evidence type="ECO:0000256" key="1">
    <source>
        <dbReference type="ARBA" id="ARBA00004141"/>
    </source>
</evidence>
<keyword evidence="2 5" id="KW-0812">Transmembrane</keyword>
<feature type="region of interest" description="Disordered" evidence="4">
    <location>
        <begin position="37"/>
        <end position="107"/>
    </location>
</feature>
<dbReference type="SUPFAM" id="SSF103506">
    <property type="entry name" value="Mitochondrial carrier"/>
    <property type="match status" value="1"/>
</dbReference>
<evidence type="ECO:0000256" key="4">
    <source>
        <dbReference type="SAM" id="MobiDB-lite"/>
    </source>
</evidence>